<dbReference type="Proteomes" id="UP001500843">
    <property type="component" value="Unassembled WGS sequence"/>
</dbReference>
<evidence type="ECO:0000313" key="4">
    <source>
        <dbReference type="Proteomes" id="UP001500843"/>
    </source>
</evidence>
<feature type="region of interest" description="Disordered" evidence="1">
    <location>
        <begin position="97"/>
        <end position="118"/>
    </location>
</feature>
<sequence>MTRFVTRFERLEVTGSAYGCSTLSAPLAHLRYMSTSHDKPMDRTPMWTLDELCTVLRTTPGTVYTWRKHGQGPRAYKIGRHLLFADADVRAWLESRVADTESGDDEATPERRITGSGW</sequence>
<name>A0ABP8XF88_9MICO</name>
<evidence type="ECO:0000259" key="2">
    <source>
        <dbReference type="Pfam" id="PF12728"/>
    </source>
</evidence>
<dbReference type="SUPFAM" id="SSF46955">
    <property type="entry name" value="Putative DNA-binding domain"/>
    <property type="match status" value="1"/>
</dbReference>
<dbReference type="Gene3D" id="1.10.10.10">
    <property type="entry name" value="Winged helix-like DNA-binding domain superfamily/Winged helix DNA-binding domain"/>
    <property type="match status" value="1"/>
</dbReference>
<dbReference type="InterPro" id="IPR041657">
    <property type="entry name" value="HTH_17"/>
</dbReference>
<protein>
    <recommendedName>
        <fullName evidence="2">Helix-turn-helix domain-containing protein</fullName>
    </recommendedName>
</protein>
<keyword evidence="4" id="KW-1185">Reference proteome</keyword>
<dbReference type="EMBL" id="BAABHM010000012">
    <property type="protein sequence ID" value="GAA4706426.1"/>
    <property type="molecule type" value="Genomic_DNA"/>
</dbReference>
<comment type="caution">
    <text evidence="3">The sequence shown here is derived from an EMBL/GenBank/DDBJ whole genome shotgun (WGS) entry which is preliminary data.</text>
</comment>
<accession>A0ABP8XF88</accession>
<dbReference type="InterPro" id="IPR009061">
    <property type="entry name" value="DNA-bd_dom_put_sf"/>
</dbReference>
<evidence type="ECO:0000313" key="3">
    <source>
        <dbReference type="EMBL" id="GAA4706426.1"/>
    </source>
</evidence>
<reference evidence="4" key="1">
    <citation type="journal article" date="2019" name="Int. J. Syst. Evol. Microbiol.">
        <title>The Global Catalogue of Microorganisms (GCM) 10K type strain sequencing project: providing services to taxonomists for standard genome sequencing and annotation.</title>
        <authorList>
            <consortium name="The Broad Institute Genomics Platform"/>
            <consortium name="The Broad Institute Genome Sequencing Center for Infectious Disease"/>
            <person name="Wu L."/>
            <person name="Ma J."/>
        </authorList>
    </citation>
    <scope>NUCLEOTIDE SEQUENCE [LARGE SCALE GENOMIC DNA]</scope>
    <source>
        <strain evidence="4">JCM 17975</strain>
    </source>
</reference>
<organism evidence="3 4">
    <name type="scientific">Promicromonospora umidemergens</name>
    <dbReference type="NCBI Taxonomy" id="629679"/>
    <lineage>
        <taxon>Bacteria</taxon>
        <taxon>Bacillati</taxon>
        <taxon>Actinomycetota</taxon>
        <taxon>Actinomycetes</taxon>
        <taxon>Micrococcales</taxon>
        <taxon>Promicromonosporaceae</taxon>
        <taxon>Promicromonospora</taxon>
    </lineage>
</organism>
<dbReference type="InterPro" id="IPR036388">
    <property type="entry name" value="WH-like_DNA-bd_sf"/>
</dbReference>
<feature type="domain" description="Helix-turn-helix" evidence="2">
    <location>
        <begin position="48"/>
        <end position="96"/>
    </location>
</feature>
<evidence type="ECO:0000256" key="1">
    <source>
        <dbReference type="SAM" id="MobiDB-lite"/>
    </source>
</evidence>
<proteinExistence type="predicted"/>
<gene>
    <name evidence="3" type="ORF">GCM10023198_30660</name>
</gene>
<dbReference type="Pfam" id="PF12728">
    <property type="entry name" value="HTH_17"/>
    <property type="match status" value="1"/>
</dbReference>
<feature type="compositionally biased region" description="Basic and acidic residues" evidence="1">
    <location>
        <begin position="108"/>
        <end position="118"/>
    </location>
</feature>